<evidence type="ECO:0000313" key="3">
    <source>
        <dbReference type="EMBL" id="KAE9028488.1"/>
    </source>
</evidence>
<protein>
    <recommendedName>
        <fullName evidence="8">Secreted protein</fullName>
    </recommendedName>
</protein>
<evidence type="ECO:0000256" key="1">
    <source>
        <dbReference type="SAM" id="SignalP"/>
    </source>
</evidence>
<organism evidence="3 7">
    <name type="scientific">Phytophthora rubi</name>
    <dbReference type="NCBI Taxonomy" id="129364"/>
    <lineage>
        <taxon>Eukaryota</taxon>
        <taxon>Sar</taxon>
        <taxon>Stramenopiles</taxon>
        <taxon>Oomycota</taxon>
        <taxon>Peronosporomycetes</taxon>
        <taxon>Peronosporales</taxon>
        <taxon>Peronosporaceae</taxon>
        <taxon>Phytophthora</taxon>
    </lineage>
</organism>
<keyword evidence="1" id="KW-0732">Signal</keyword>
<accession>A0A6A3MEN0</accession>
<comment type="caution">
    <text evidence="3">The sequence shown here is derived from an EMBL/GenBank/DDBJ whole genome shotgun (WGS) entry which is preliminary data.</text>
</comment>
<reference evidence="5 7" key="1">
    <citation type="submission" date="2018-09" db="EMBL/GenBank/DDBJ databases">
        <title>Genomic investigation of the strawberry pathogen Phytophthora fragariae indicates pathogenicity is determined by transcriptional variation in three key races.</title>
        <authorList>
            <person name="Adams T.M."/>
            <person name="Armitage A.D."/>
            <person name="Sobczyk M.K."/>
            <person name="Bates H.J."/>
            <person name="Dunwell J.M."/>
            <person name="Nellist C.F."/>
            <person name="Harrison R.J."/>
        </authorList>
    </citation>
    <scope>NUCLEOTIDE SEQUENCE [LARGE SCALE GENOMIC DNA]</scope>
    <source>
        <strain evidence="2 5">SCRP249</strain>
        <strain evidence="3 7">SCRP324</strain>
        <strain evidence="4 6">SCRP333</strain>
    </source>
</reference>
<dbReference type="Proteomes" id="UP000435112">
    <property type="component" value="Unassembled WGS sequence"/>
</dbReference>
<dbReference type="Proteomes" id="UP000434957">
    <property type="component" value="Unassembled WGS sequence"/>
</dbReference>
<dbReference type="EMBL" id="QXFU01000586">
    <property type="protein sequence ID" value="KAE9028488.1"/>
    <property type="molecule type" value="Genomic_DNA"/>
</dbReference>
<dbReference type="Proteomes" id="UP000429607">
    <property type="component" value="Unassembled WGS sequence"/>
</dbReference>
<evidence type="ECO:0000313" key="2">
    <source>
        <dbReference type="EMBL" id="KAE9014379.1"/>
    </source>
</evidence>
<dbReference type="AlphaFoldDB" id="A0A6A3MEN0"/>
<evidence type="ECO:0000313" key="4">
    <source>
        <dbReference type="EMBL" id="KAE9336523.1"/>
    </source>
</evidence>
<dbReference type="EMBL" id="QXFT01000752">
    <property type="protein sequence ID" value="KAE9336523.1"/>
    <property type="molecule type" value="Genomic_DNA"/>
</dbReference>
<gene>
    <name evidence="2" type="ORF">PR001_g15162</name>
    <name evidence="3" type="ORF">PR002_g10388</name>
    <name evidence="4" type="ORF">PR003_g12468</name>
</gene>
<evidence type="ECO:0000313" key="5">
    <source>
        <dbReference type="Proteomes" id="UP000429607"/>
    </source>
</evidence>
<feature type="signal peptide" evidence="1">
    <location>
        <begin position="1"/>
        <end position="21"/>
    </location>
</feature>
<name>A0A6A3MEN0_9STRA</name>
<evidence type="ECO:0000313" key="7">
    <source>
        <dbReference type="Proteomes" id="UP000435112"/>
    </source>
</evidence>
<dbReference type="EMBL" id="QXFV01001128">
    <property type="protein sequence ID" value="KAE9014379.1"/>
    <property type="molecule type" value="Genomic_DNA"/>
</dbReference>
<keyword evidence="6" id="KW-1185">Reference proteome</keyword>
<feature type="chain" id="PRO_5036165114" description="Secreted protein" evidence="1">
    <location>
        <begin position="22"/>
        <end position="75"/>
    </location>
</feature>
<sequence length="75" mass="8319">MKVCSTTVVVLLRSRILLIDSAVPLALAPIRIRCSHRQLHRIRSVSLSDTTCSIVLRTDCSLFGTVHLNTYANVL</sequence>
<proteinExistence type="predicted"/>
<evidence type="ECO:0000313" key="6">
    <source>
        <dbReference type="Proteomes" id="UP000434957"/>
    </source>
</evidence>
<evidence type="ECO:0008006" key="8">
    <source>
        <dbReference type="Google" id="ProtNLM"/>
    </source>
</evidence>